<keyword evidence="1" id="KW-0805">Transcription regulation</keyword>
<dbReference type="InterPro" id="IPR050959">
    <property type="entry name" value="MarA-like"/>
</dbReference>
<gene>
    <name evidence="5" type="ORF">JOC54_002746</name>
</gene>
<feature type="domain" description="HTH araC/xylS-type" evidence="4">
    <location>
        <begin position="6"/>
        <end position="104"/>
    </location>
</feature>
<dbReference type="EMBL" id="JAFBCV010000008">
    <property type="protein sequence ID" value="MBM7839466.1"/>
    <property type="molecule type" value="Genomic_DNA"/>
</dbReference>
<evidence type="ECO:0000313" key="5">
    <source>
        <dbReference type="EMBL" id="MBM7839466.1"/>
    </source>
</evidence>
<organism evidence="5 6">
    <name type="scientific">Shouchella xiaoxiensis</name>
    <dbReference type="NCBI Taxonomy" id="766895"/>
    <lineage>
        <taxon>Bacteria</taxon>
        <taxon>Bacillati</taxon>
        <taxon>Bacillota</taxon>
        <taxon>Bacilli</taxon>
        <taxon>Bacillales</taxon>
        <taxon>Bacillaceae</taxon>
        <taxon>Shouchella</taxon>
    </lineage>
</organism>
<keyword evidence="2" id="KW-0238">DNA-binding</keyword>
<evidence type="ECO:0000256" key="3">
    <source>
        <dbReference type="ARBA" id="ARBA00023163"/>
    </source>
</evidence>
<proteinExistence type="predicted"/>
<reference evidence="5" key="1">
    <citation type="submission" date="2021-01" db="EMBL/GenBank/DDBJ databases">
        <title>Genomic Encyclopedia of Type Strains, Phase IV (KMG-IV): sequencing the most valuable type-strain genomes for metagenomic binning, comparative biology and taxonomic classification.</title>
        <authorList>
            <person name="Goeker M."/>
        </authorList>
    </citation>
    <scope>NUCLEOTIDE SEQUENCE</scope>
    <source>
        <strain evidence="5">DSM 21943</strain>
    </source>
</reference>
<evidence type="ECO:0000256" key="1">
    <source>
        <dbReference type="ARBA" id="ARBA00023015"/>
    </source>
</evidence>
<dbReference type="InterPro" id="IPR018062">
    <property type="entry name" value="HTH_AraC-typ_CS"/>
</dbReference>
<dbReference type="SUPFAM" id="SSF46689">
    <property type="entry name" value="Homeodomain-like"/>
    <property type="match status" value="2"/>
</dbReference>
<keyword evidence="3" id="KW-0804">Transcription</keyword>
<dbReference type="Proteomes" id="UP001179280">
    <property type="component" value="Unassembled WGS sequence"/>
</dbReference>
<accession>A0ABS2SVB9</accession>
<protein>
    <submittedName>
        <fullName evidence="5">AraC-like DNA-binding protein</fullName>
    </submittedName>
</protein>
<dbReference type="PANTHER" id="PTHR47504:SF6">
    <property type="entry name" value="ARAC-FAMILY TRANSCRIPTIONAL REGULATOR"/>
    <property type="match status" value="1"/>
</dbReference>
<sequence length="291" mass="33200">MDAFKKACITYMEANLNQAIEAEDVAKNSGYSLFHFHRKFMQAFQLSATDYLKRRRLAQAANLLFHSEERIIDIAFISGFDSQEAFTRAFKKIYKLPPGRYRKLLQTINQGGKRIMNATPIKHWFLAGDSPHLYEAGLDSTVVHQGKQAAYLRGMNGSKDTVFGTLMQEIKADNYLGKRVQLQAFIKTKELSDFVGLWMRVDNKTGDVLQFDNMYDRKITGDTNWNVYTIVLDVPEESAAISFGLLMTGRGTAWMDSLSFQEVSTKVPTTHNMDFQLDLADQPQNLSFEEE</sequence>
<dbReference type="RefSeq" id="WP_204466708.1">
    <property type="nucleotide sequence ID" value="NZ_JAFBCV010000008.1"/>
</dbReference>
<evidence type="ECO:0000259" key="4">
    <source>
        <dbReference type="PROSITE" id="PS01124"/>
    </source>
</evidence>
<keyword evidence="6" id="KW-1185">Reference proteome</keyword>
<dbReference type="InterPro" id="IPR009057">
    <property type="entry name" value="Homeodomain-like_sf"/>
</dbReference>
<name>A0ABS2SVB9_9BACI</name>
<dbReference type="PROSITE" id="PS00041">
    <property type="entry name" value="HTH_ARAC_FAMILY_1"/>
    <property type="match status" value="1"/>
</dbReference>
<dbReference type="PROSITE" id="PS01124">
    <property type="entry name" value="HTH_ARAC_FAMILY_2"/>
    <property type="match status" value="1"/>
</dbReference>
<dbReference type="Gene3D" id="2.60.120.260">
    <property type="entry name" value="Galactose-binding domain-like"/>
    <property type="match status" value="1"/>
</dbReference>
<comment type="caution">
    <text evidence="5">The sequence shown here is derived from an EMBL/GenBank/DDBJ whole genome shotgun (WGS) entry which is preliminary data.</text>
</comment>
<dbReference type="InterPro" id="IPR018060">
    <property type="entry name" value="HTH_AraC"/>
</dbReference>
<dbReference type="PANTHER" id="PTHR47504">
    <property type="entry name" value="RIGHT ORIGIN-BINDING PROTEIN"/>
    <property type="match status" value="1"/>
</dbReference>
<evidence type="ECO:0000256" key="2">
    <source>
        <dbReference type="ARBA" id="ARBA00023125"/>
    </source>
</evidence>
<evidence type="ECO:0000313" key="6">
    <source>
        <dbReference type="Proteomes" id="UP001179280"/>
    </source>
</evidence>
<dbReference type="SMART" id="SM00342">
    <property type="entry name" value="HTH_ARAC"/>
    <property type="match status" value="1"/>
</dbReference>
<dbReference type="PRINTS" id="PR00032">
    <property type="entry name" value="HTHARAC"/>
</dbReference>
<dbReference type="InterPro" id="IPR020449">
    <property type="entry name" value="Tscrpt_reg_AraC-type_HTH"/>
</dbReference>
<dbReference type="Gene3D" id="1.10.10.60">
    <property type="entry name" value="Homeodomain-like"/>
    <property type="match status" value="2"/>
</dbReference>
<dbReference type="Pfam" id="PF12833">
    <property type="entry name" value="HTH_18"/>
    <property type="match status" value="1"/>
</dbReference>